<reference evidence="1" key="1">
    <citation type="submission" date="2022-07" db="EMBL/GenBank/DDBJ databases">
        <title>Phylogenomic reconstructions and comparative analyses of Kickxellomycotina fungi.</title>
        <authorList>
            <person name="Reynolds N.K."/>
            <person name="Stajich J.E."/>
            <person name="Barry K."/>
            <person name="Grigoriev I.V."/>
            <person name="Crous P."/>
            <person name="Smith M.E."/>
        </authorList>
    </citation>
    <scope>NUCLEOTIDE SEQUENCE</scope>
    <source>
        <strain evidence="1">BCRC 34780</strain>
    </source>
</reference>
<proteinExistence type="predicted"/>
<keyword evidence="2" id="KW-1185">Reference proteome</keyword>
<protein>
    <submittedName>
        <fullName evidence="1">Uncharacterized protein</fullName>
    </submittedName>
</protein>
<gene>
    <name evidence="1" type="ORF">H4R21_003354</name>
</gene>
<dbReference type="EMBL" id="JANBUN010001038">
    <property type="protein sequence ID" value="KAJ2799978.1"/>
    <property type="molecule type" value="Genomic_DNA"/>
</dbReference>
<evidence type="ECO:0000313" key="1">
    <source>
        <dbReference type="EMBL" id="KAJ2799978.1"/>
    </source>
</evidence>
<dbReference type="Proteomes" id="UP001140087">
    <property type="component" value="Unassembled WGS sequence"/>
</dbReference>
<accession>A0ACC1L365</accession>
<evidence type="ECO:0000313" key="2">
    <source>
        <dbReference type="Proteomes" id="UP001140087"/>
    </source>
</evidence>
<comment type="caution">
    <text evidence="1">The sequence shown here is derived from an EMBL/GenBank/DDBJ whole genome shotgun (WGS) entry which is preliminary data.</text>
</comment>
<sequence length="137" mass="13859">MIATTPLLAALGALSSIAAAQQCSGHTAKCPGGTDGVSQTYLQCDSWSHQYVSTSCPAGQVCFANPTAPNTVMCAPPGSGTVPDQGRCTGNTAKCASAGTSGQYYQCESWAGLYVRASCPAGLRCFNGTTAGTVYCL</sequence>
<name>A0ACC1L365_9FUNG</name>
<organism evidence="1 2">
    <name type="scientific">Coemansia helicoidea</name>
    <dbReference type="NCBI Taxonomy" id="1286919"/>
    <lineage>
        <taxon>Eukaryota</taxon>
        <taxon>Fungi</taxon>
        <taxon>Fungi incertae sedis</taxon>
        <taxon>Zoopagomycota</taxon>
        <taxon>Kickxellomycotina</taxon>
        <taxon>Kickxellomycetes</taxon>
        <taxon>Kickxellales</taxon>
        <taxon>Kickxellaceae</taxon>
        <taxon>Coemansia</taxon>
    </lineage>
</organism>